<organism evidence="5">
    <name type="scientific">Gaeumannomyces tritici (strain R3-111a-1)</name>
    <name type="common">Wheat and barley take-all root rot fungus</name>
    <name type="synonym">Gaeumannomyces graminis var. tritici</name>
    <dbReference type="NCBI Taxonomy" id="644352"/>
    <lineage>
        <taxon>Eukaryota</taxon>
        <taxon>Fungi</taxon>
        <taxon>Dikarya</taxon>
        <taxon>Ascomycota</taxon>
        <taxon>Pezizomycotina</taxon>
        <taxon>Sordariomycetes</taxon>
        <taxon>Sordariomycetidae</taxon>
        <taxon>Magnaporthales</taxon>
        <taxon>Magnaporthaceae</taxon>
        <taxon>Gaeumannomyces</taxon>
    </lineage>
</organism>
<feature type="region of interest" description="Disordered" evidence="3">
    <location>
        <begin position="180"/>
        <end position="225"/>
    </location>
</feature>
<dbReference type="Gene3D" id="3.40.50.300">
    <property type="entry name" value="P-loop containing nucleotide triphosphate hydrolases"/>
    <property type="match status" value="1"/>
</dbReference>
<dbReference type="PROSITE" id="PS50837">
    <property type="entry name" value="NACHT"/>
    <property type="match status" value="1"/>
</dbReference>
<evidence type="ECO:0000313" key="7">
    <source>
        <dbReference type="Proteomes" id="UP000006039"/>
    </source>
</evidence>
<evidence type="ECO:0000313" key="5">
    <source>
        <dbReference type="EMBL" id="EJT73975.1"/>
    </source>
</evidence>
<feature type="domain" description="NACHT" evidence="4">
    <location>
        <begin position="422"/>
        <end position="571"/>
    </location>
</feature>
<dbReference type="InterPro" id="IPR007111">
    <property type="entry name" value="NACHT_NTPase"/>
</dbReference>
<dbReference type="InterPro" id="IPR002110">
    <property type="entry name" value="Ankyrin_rpt"/>
</dbReference>
<dbReference type="InterPro" id="IPR036770">
    <property type="entry name" value="Ankyrin_rpt-contain_sf"/>
</dbReference>
<protein>
    <recommendedName>
        <fullName evidence="4">NACHT domain-containing protein</fullName>
    </recommendedName>
</protein>
<feature type="compositionally biased region" description="Basic and acidic residues" evidence="3">
    <location>
        <begin position="189"/>
        <end position="206"/>
    </location>
</feature>
<dbReference type="Proteomes" id="UP000006039">
    <property type="component" value="Unassembled WGS sequence"/>
</dbReference>
<dbReference type="AlphaFoldDB" id="J3P2T3"/>
<evidence type="ECO:0000259" key="4">
    <source>
        <dbReference type="PROSITE" id="PS50837"/>
    </source>
</evidence>
<dbReference type="SMART" id="SM00248">
    <property type="entry name" value="ANK"/>
    <property type="match status" value="11"/>
</dbReference>
<dbReference type="PROSITE" id="PS50088">
    <property type="entry name" value="ANK_REPEAT"/>
    <property type="match status" value="9"/>
</dbReference>
<dbReference type="PROSITE" id="PS50297">
    <property type="entry name" value="ANK_REP_REGION"/>
    <property type="match status" value="8"/>
</dbReference>
<dbReference type="Gene3D" id="1.25.40.20">
    <property type="entry name" value="Ankyrin repeat-containing domain"/>
    <property type="match status" value="1"/>
</dbReference>
<evidence type="ECO:0000313" key="6">
    <source>
        <dbReference type="EnsemblFungi" id="EJT73975"/>
    </source>
</evidence>
<gene>
    <name evidence="6" type="primary">20348283</name>
    <name evidence="5" type="ORF">GGTG_07825</name>
</gene>
<feature type="repeat" description="ANK" evidence="2">
    <location>
        <begin position="918"/>
        <end position="950"/>
    </location>
</feature>
<dbReference type="GeneID" id="20348283"/>
<dbReference type="SUPFAM" id="SSF48403">
    <property type="entry name" value="Ankyrin repeat"/>
    <property type="match status" value="1"/>
</dbReference>
<dbReference type="GO" id="GO:0009116">
    <property type="term" value="P:nucleoside metabolic process"/>
    <property type="evidence" value="ECO:0007669"/>
    <property type="project" value="InterPro"/>
</dbReference>
<reference evidence="5" key="3">
    <citation type="submission" date="2010-09" db="EMBL/GenBank/DDBJ databases">
        <title>Annotation of Gaeumannomyces graminis var. tritici R3-111a-1.</title>
        <authorList>
            <consortium name="The Broad Institute Genome Sequencing Platform"/>
            <person name="Ma L.-J."/>
            <person name="Dead R."/>
            <person name="Young S.K."/>
            <person name="Zeng Q."/>
            <person name="Gargeya S."/>
            <person name="Fitzgerald M."/>
            <person name="Haas B."/>
            <person name="Abouelleil A."/>
            <person name="Alvarado L."/>
            <person name="Arachchi H.M."/>
            <person name="Berlin A."/>
            <person name="Brown A."/>
            <person name="Chapman S.B."/>
            <person name="Chen Z."/>
            <person name="Dunbar C."/>
            <person name="Freedman E."/>
            <person name="Gearin G."/>
            <person name="Gellesch M."/>
            <person name="Goldberg J."/>
            <person name="Griggs A."/>
            <person name="Gujja S."/>
            <person name="Heiman D."/>
            <person name="Howarth C."/>
            <person name="Larson L."/>
            <person name="Lui A."/>
            <person name="MacDonald P.J.P."/>
            <person name="Mehta T."/>
            <person name="Montmayeur A."/>
            <person name="Murphy C."/>
            <person name="Neiman D."/>
            <person name="Pearson M."/>
            <person name="Priest M."/>
            <person name="Roberts A."/>
            <person name="Saif S."/>
            <person name="Shea T."/>
            <person name="Shenoy N."/>
            <person name="Sisk P."/>
            <person name="Stolte C."/>
            <person name="Sykes S."/>
            <person name="Yandava C."/>
            <person name="Wortman J."/>
            <person name="Nusbaum C."/>
            <person name="Birren B."/>
        </authorList>
    </citation>
    <scope>NUCLEOTIDE SEQUENCE</scope>
    <source>
        <strain evidence="5">R3-111a-1</strain>
    </source>
</reference>
<keyword evidence="1" id="KW-0677">Repeat</keyword>
<dbReference type="OrthoDB" id="194358at2759"/>
<dbReference type="GO" id="GO:0003824">
    <property type="term" value="F:catalytic activity"/>
    <property type="evidence" value="ECO:0007669"/>
    <property type="project" value="InterPro"/>
</dbReference>
<feature type="repeat" description="ANK" evidence="2">
    <location>
        <begin position="1017"/>
        <end position="1049"/>
    </location>
</feature>
<keyword evidence="2" id="KW-0040">ANK repeat</keyword>
<feature type="repeat" description="ANK" evidence="2">
    <location>
        <begin position="984"/>
        <end position="1016"/>
    </location>
</feature>
<dbReference type="SUPFAM" id="SSF53167">
    <property type="entry name" value="Purine and uridine phosphorylases"/>
    <property type="match status" value="1"/>
</dbReference>
<sequence length="1224" mass="134520">MSDSIPNTEYTIGWIAALSTELLAASQFLDKRHNKPTSRHPNDTNNYTLGSIGPHNVVMACLPMGNIGTASAAVVATNLINSFPNVRLGLMVGIGGGAPRLPNHDIRLGDVVVSSPGNGNGGVLQYDFGKTVQEKEFQLTGSLNQPPLTLLAALSGLQVQHEEYGHQFQEKLNQILEGNPRLRRKYSRPSRESDRLYRSKYVHTDPEGLAPGSPEQPSYGESEKPCGEICGEDPSHLVPRVERGDDEDDPAIHYGLIASANRLMEDALVRDHLAKQGVLCFEMEAAGLMNTFPCLVIRGICDYSDSHKNYEWQGYAAMMAAAYAKDLLQHIIPSQVAAEKSIKEAVSELEQKVDSLHHATLSVHTKLEAGDVKARIKQMQDWLSPADASTNANRADKLHHPGTCTWLLEGRAFREVCSGSRRQLWLHALAGCGKTVLCAAVLEHLTDTAGDGRLILKFFFDFRDTKKQTLDAMLRSLVFQSYRWQLTSIGHCAATVPASGDQPTEKQLQETFCRMLVAQKEVFIILDALDESTTGKGMLLSWIKDMRVRTELQHVRLIFTSRPEPEFEQSMPNLIGKENCVPLDKRKVNADIRSYIAAKLTGPTDFVIGRIPEHLVDSITREVGDRADGMFRWAECQLEELAECVSLQAIKDALRNLPKAGDLKETYDRMMAKIPNNIMGDATRLLQFLVHAEEPLTVTQAMEVIATQVDPPRCFDPERKPLDLPRLLKHCPGLIRMDGRALYHGSLSLAHFSVKEYLLERAGFTNVVASRSITWACLVHLPFSIRPRPKRWEANLGLYAWKYWMRHAARLLPSDLRDMAEDKGLVFAMNCRQSVVSGFNVKDSEWKWTVRQTWDFPLCVASSNGHIGLVQLLLNAGADVDGGGDDTEPLMAASERGHGAIVKVLLDNGAKINAWDQLHNTALTMASEKGHLGIVQQLLDAGAEVNPQVEGIRTALIMASRWGHLDVTQKLLDAGAKINAVDTEFGAALTTALQYGHLNVARHLLDQGAKVNVQGGTHGSPLIAAVANGHLDIARHLLDLGAKVDVQGGTYGSPLIAAAVNCHWDAVRLLLDKGADVNASCQKHGTALNVAAQKGDLEISRLLLDYGAGMMASQAGFAALLNSASKRDGAYMVQKILDNGVDVLLDNRAGANWGCALRLAVMYGYVEAVRMLLDAGADLYEHKGYYRPTFLDIAERKGFEQIAQLLRAKGVLRCSELKEAALPR</sequence>
<dbReference type="VEuPathDB" id="FungiDB:GGTG_07825"/>
<name>J3P2T3_GAET3</name>
<reference evidence="7" key="1">
    <citation type="submission" date="2010-07" db="EMBL/GenBank/DDBJ databases">
        <title>The genome sequence of Gaeumannomyces graminis var. tritici strain R3-111a-1.</title>
        <authorList>
            <consortium name="The Broad Institute Genome Sequencing Platform"/>
            <person name="Ma L.-J."/>
            <person name="Dead R."/>
            <person name="Young S."/>
            <person name="Zeng Q."/>
            <person name="Koehrsen M."/>
            <person name="Alvarado L."/>
            <person name="Berlin A."/>
            <person name="Chapman S.B."/>
            <person name="Chen Z."/>
            <person name="Freedman E."/>
            <person name="Gellesch M."/>
            <person name="Goldberg J."/>
            <person name="Griggs A."/>
            <person name="Gujja S."/>
            <person name="Heilman E.R."/>
            <person name="Heiman D."/>
            <person name="Hepburn T."/>
            <person name="Howarth C."/>
            <person name="Jen D."/>
            <person name="Larson L."/>
            <person name="Mehta T."/>
            <person name="Neiman D."/>
            <person name="Pearson M."/>
            <person name="Roberts A."/>
            <person name="Saif S."/>
            <person name="Shea T."/>
            <person name="Shenoy N."/>
            <person name="Sisk P."/>
            <person name="Stolte C."/>
            <person name="Sykes S."/>
            <person name="Walk T."/>
            <person name="White J."/>
            <person name="Yandava C."/>
            <person name="Haas B."/>
            <person name="Nusbaum C."/>
            <person name="Birren B."/>
        </authorList>
    </citation>
    <scope>NUCLEOTIDE SEQUENCE [LARGE SCALE GENOMIC DNA]</scope>
    <source>
        <strain evidence="7">R3-111a-1</strain>
    </source>
</reference>
<dbReference type="Gene3D" id="3.40.50.1580">
    <property type="entry name" value="Nucleoside phosphorylase domain"/>
    <property type="match status" value="1"/>
</dbReference>
<reference evidence="5" key="2">
    <citation type="submission" date="2010-07" db="EMBL/GenBank/DDBJ databases">
        <authorList>
            <consortium name="The Broad Institute Genome Sequencing Platform"/>
            <consortium name="Broad Institute Genome Sequencing Center for Infectious Disease"/>
            <person name="Ma L.-J."/>
            <person name="Dead R."/>
            <person name="Young S."/>
            <person name="Zeng Q."/>
            <person name="Koehrsen M."/>
            <person name="Alvarado L."/>
            <person name="Berlin A."/>
            <person name="Chapman S.B."/>
            <person name="Chen Z."/>
            <person name="Freedman E."/>
            <person name="Gellesch M."/>
            <person name="Goldberg J."/>
            <person name="Griggs A."/>
            <person name="Gujja S."/>
            <person name="Heilman E.R."/>
            <person name="Heiman D."/>
            <person name="Hepburn T."/>
            <person name="Howarth C."/>
            <person name="Jen D."/>
            <person name="Larson L."/>
            <person name="Mehta T."/>
            <person name="Neiman D."/>
            <person name="Pearson M."/>
            <person name="Roberts A."/>
            <person name="Saif S."/>
            <person name="Shea T."/>
            <person name="Shenoy N."/>
            <person name="Sisk P."/>
            <person name="Stolte C."/>
            <person name="Sykes S."/>
            <person name="Walk T."/>
            <person name="White J."/>
            <person name="Yandava C."/>
            <person name="Haas B."/>
            <person name="Nusbaum C."/>
            <person name="Birren B."/>
        </authorList>
    </citation>
    <scope>NUCLEOTIDE SEQUENCE</scope>
    <source>
        <strain evidence="5">R3-111a-1</strain>
    </source>
</reference>
<dbReference type="InterPro" id="IPR000845">
    <property type="entry name" value="Nucleoside_phosphorylase_d"/>
</dbReference>
<reference evidence="6" key="4">
    <citation type="journal article" date="2015" name="G3 (Bethesda)">
        <title>Genome sequences of three phytopathogenic species of the Magnaporthaceae family of fungi.</title>
        <authorList>
            <person name="Okagaki L.H."/>
            <person name="Nunes C.C."/>
            <person name="Sailsbery J."/>
            <person name="Clay B."/>
            <person name="Brown D."/>
            <person name="John T."/>
            <person name="Oh Y."/>
            <person name="Young N."/>
            <person name="Fitzgerald M."/>
            <person name="Haas B.J."/>
            <person name="Zeng Q."/>
            <person name="Young S."/>
            <person name="Adiconis X."/>
            <person name="Fan L."/>
            <person name="Levin J.Z."/>
            <person name="Mitchell T.K."/>
            <person name="Okubara P.A."/>
            <person name="Farman M.L."/>
            <person name="Kohn L.M."/>
            <person name="Birren B."/>
            <person name="Ma L.-J."/>
            <person name="Dean R.A."/>
        </authorList>
    </citation>
    <scope>NUCLEOTIDE SEQUENCE</scope>
    <source>
        <strain evidence="6">R3-111a-1</strain>
    </source>
</reference>
<feature type="repeat" description="ANK" evidence="2">
    <location>
        <begin position="1083"/>
        <end position="1115"/>
    </location>
</feature>
<dbReference type="HOGENOM" id="CLU_000288_34_2_1"/>
<dbReference type="EMBL" id="GL385398">
    <property type="protein sequence ID" value="EJT73975.1"/>
    <property type="molecule type" value="Genomic_DNA"/>
</dbReference>
<accession>J3P2T3</accession>
<reference evidence="6" key="5">
    <citation type="submission" date="2018-04" db="UniProtKB">
        <authorList>
            <consortium name="EnsemblFungi"/>
        </authorList>
    </citation>
    <scope>IDENTIFICATION</scope>
    <source>
        <strain evidence="6">R3-111a-1</strain>
    </source>
</reference>
<dbReference type="Pfam" id="PF12796">
    <property type="entry name" value="Ank_2"/>
    <property type="match status" value="2"/>
</dbReference>
<dbReference type="PANTHER" id="PTHR46082:SF11">
    <property type="entry name" value="AAA+ ATPASE DOMAIN-CONTAINING PROTEIN-RELATED"/>
    <property type="match status" value="1"/>
</dbReference>
<evidence type="ECO:0000256" key="3">
    <source>
        <dbReference type="SAM" id="MobiDB-lite"/>
    </source>
</evidence>
<proteinExistence type="predicted"/>
<dbReference type="Pfam" id="PF24883">
    <property type="entry name" value="NPHP3_N"/>
    <property type="match status" value="1"/>
</dbReference>
<feature type="repeat" description="ANK" evidence="2">
    <location>
        <begin position="853"/>
        <end position="885"/>
    </location>
</feature>
<dbReference type="EnsemblFungi" id="EJT73975">
    <property type="protein sequence ID" value="EJT73975"/>
    <property type="gene ID" value="GGTG_07825"/>
</dbReference>
<feature type="repeat" description="ANK" evidence="2">
    <location>
        <begin position="1152"/>
        <end position="1184"/>
    </location>
</feature>
<dbReference type="STRING" id="644352.J3P2T3"/>
<dbReference type="InterPro" id="IPR035994">
    <property type="entry name" value="Nucleoside_phosphorylase_sf"/>
</dbReference>
<dbReference type="Pfam" id="PF00023">
    <property type="entry name" value="Ank"/>
    <property type="match status" value="1"/>
</dbReference>
<dbReference type="Pfam" id="PF01048">
    <property type="entry name" value="PNP_UDP_1"/>
    <property type="match status" value="1"/>
</dbReference>
<keyword evidence="7" id="KW-1185">Reference proteome</keyword>
<dbReference type="InterPro" id="IPR027417">
    <property type="entry name" value="P-loop_NTPase"/>
</dbReference>
<feature type="repeat" description="ANK" evidence="2">
    <location>
        <begin position="885"/>
        <end position="917"/>
    </location>
</feature>
<feature type="repeat" description="ANK" evidence="2">
    <location>
        <begin position="1050"/>
        <end position="1082"/>
    </location>
</feature>
<evidence type="ECO:0000256" key="1">
    <source>
        <dbReference type="ARBA" id="ARBA00022737"/>
    </source>
</evidence>
<dbReference type="RefSeq" id="XP_009223919.1">
    <property type="nucleotide sequence ID" value="XM_009225655.1"/>
</dbReference>
<dbReference type="InterPro" id="IPR053137">
    <property type="entry name" value="NLR-like"/>
</dbReference>
<dbReference type="InterPro" id="IPR056884">
    <property type="entry name" value="NPHP3-like_N"/>
</dbReference>
<dbReference type="SUPFAM" id="SSF52540">
    <property type="entry name" value="P-loop containing nucleoside triphosphate hydrolases"/>
    <property type="match status" value="1"/>
</dbReference>
<feature type="repeat" description="ANK" evidence="2">
    <location>
        <begin position="951"/>
        <end position="983"/>
    </location>
</feature>
<evidence type="ECO:0000256" key="2">
    <source>
        <dbReference type="PROSITE-ProRule" id="PRU00023"/>
    </source>
</evidence>
<dbReference type="eggNOG" id="KOG0504">
    <property type="taxonomic scope" value="Eukaryota"/>
</dbReference>
<dbReference type="PANTHER" id="PTHR46082">
    <property type="entry name" value="ATP/GTP-BINDING PROTEIN-RELATED"/>
    <property type="match status" value="1"/>
</dbReference>